<dbReference type="AlphaFoldDB" id="A0A0H5QI55"/>
<sequence length="548" mass="62109">MNRGAGKGFWFFLVCTLWSLGLGAGSDQSIDVQIRQPSFDNIEQYNDFRTDQVETPVPPTYPSKRKSSDLTSVHGKQFKFDQYLNIWVPVFGALGERAYPATEIPEAFLHNLLAYDTLMTQSSVPSEHLTKIKNAVITDITDRLSKYRGGSVNLKPIELQEIISFIVNPNHDSLPPSFQPATALSAMPSIEVQSRIVYPDLVFSRQVGLTLSAMSSALRCFNQSSEQHPVLLLLWNASLKLLELYGAREEKFMKILRCHIQSRKLRVHSKDNYYWSKFGIPVGLARLLHGVLKSLVARIDEVSNSRALLCVSPTVIVSHDVKEGSLARALHNLGHMNNRFNTEIIPLSDLAPVKNAVLDALTAYINPPSQVITRVLESIVFQPYDETLIANFRHAYARDDQQRNLVDQVPVNCELEISAPVVLVLERMSVVFQKSFCWNWHGPVLSLFWNASLKLLELHGAKEDHIMRYLARDIQKNLEDRSQAGKPMKEHDEIGQYLRQNLVQTVQDIVYKLTTCMDSADVDSIQTVPDEKYGQKLHNQRKKSRSMP</sequence>
<dbReference type="EMBL" id="HACM01000850">
    <property type="protein sequence ID" value="CRZ01292.1"/>
    <property type="molecule type" value="Transcribed_RNA"/>
</dbReference>
<evidence type="ECO:0000256" key="1">
    <source>
        <dbReference type="SAM" id="SignalP"/>
    </source>
</evidence>
<keyword evidence="1" id="KW-0732">Signal</keyword>
<proteinExistence type="predicted"/>
<feature type="chain" id="PRO_5005222652" evidence="1">
    <location>
        <begin position="26"/>
        <end position="548"/>
    </location>
</feature>
<feature type="signal peptide" evidence="1">
    <location>
        <begin position="1"/>
        <end position="25"/>
    </location>
</feature>
<reference evidence="2" key="1">
    <citation type="submission" date="2015-04" db="EMBL/GenBank/DDBJ databases">
        <title>The genome sequence of the plant pathogenic Rhizarian Plasmodiophora brassicae reveals insights in its biotrophic life cycle and the origin of chitin synthesis.</title>
        <authorList>
            <person name="Schwelm A."/>
            <person name="Fogelqvist J."/>
            <person name="Knaust A."/>
            <person name="Julke S."/>
            <person name="Lilja T."/>
            <person name="Dhandapani V."/>
            <person name="Bonilla-Rosso G."/>
            <person name="Karlsson M."/>
            <person name="Shevchenko A."/>
            <person name="Choi S.R."/>
            <person name="Kim H.G."/>
            <person name="Park J.Y."/>
            <person name="Lim Y.P."/>
            <person name="Ludwig-Muller J."/>
            <person name="Dixelius C."/>
        </authorList>
    </citation>
    <scope>NUCLEOTIDE SEQUENCE</scope>
    <source>
        <tissue evidence="2">Potato root galls</tissue>
    </source>
</reference>
<accession>A0A0H5QI55</accession>
<organism evidence="2">
    <name type="scientific">Spongospora subterranea</name>
    <dbReference type="NCBI Taxonomy" id="70186"/>
    <lineage>
        <taxon>Eukaryota</taxon>
        <taxon>Sar</taxon>
        <taxon>Rhizaria</taxon>
        <taxon>Endomyxa</taxon>
        <taxon>Phytomyxea</taxon>
        <taxon>Plasmodiophorida</taxon>
        <taxon>Plasmodiophoridae</taxon>
        <taxon>Spongospora</taxon>
    </lineage>
</organism>
<protein>
    <submittedName>
        <fullName evidence="2">Uncharacterized protein</fullName>
    </submittedName>
</protein>
<name>A0A0H5QI55_9EUKA</name>
<evidence type="ECO:0000313" key="2">
    <source>
        <dbReference type="EMBL" id="CRZ01292.1"/>
    </source>
</evidence>